<evidence type="ECO:0000259" key="1">
    <source>
        <dbReference type="Pfam" id="PF14372"/>
    </source>
</evidence>
<dbReference type="Pfam" id="PF14372">
    <property type="entry name" value="hAT-like_RNase-H"/>
    <property type="match status" value="1"/>
</dbReference>
<dbReference type="EMBL" id="BQNB010013178">
    <property type="protein sequence ID" value="GJT12802.1"/>
    <property type="molecule type" value="Genomic_DNA"/>
</dbReference>
<sequence length="214" mass="24925">MKKETLILTHVLDDWVRVEKICEILEVFNNVTHIISGSDYPTSNLFLCKVYKVKQVLDGKKDDESEFIRKMVEKMKEKFDTYWAEVHLLMAIAAVLDPRVKMWSLEFIFPKIYNSVDAKDLIKMVEQTLRSPHSEYVTIYNESTTESSEQNGSFMLESSKKQSKFSTGCGFQELQNFVRQNEASPTQKSDLDVYFEDGCYMCAPEDNKFFNILD</sequence>
<gene>
    <name evidence="2" type="ORF">Tco_0859844</name>
</gene>
<name>A0ABQ5BGA3_9ASTR</name>
<protein>
    <submittedName>
        <fullName evidence="2">Zinc finger BED domain-containing protein RICESLEEPER 2-like protein</fullName>
    </submittedName>
</protein>
<feature type="domain" description="hAT-like transposase RNase-H fold" evidence="1">
    <location>
        <begin position="36"/>
        <end position="136"/>
    </location>
</feature>
<proteinExistence type="predicted"/>
<keyword evidence="3" id="KW-1185">Reference proteome</keyword>
<dbReference type="PANTHER" id="PTHR23272">
    <property type="entry name" value="BED FINGER-RELATED"/>
    <property type="match status" value="1"/>
</dbReference>
<dbReference type="InterPro" id="IPR012337">
    <property type="entry name" value="RNaseH-like_sf"/>
</dbReference>
<dbReference type="Proteomes" id="UP001151760">
    <property type="component" value="Unassembled WGS sequence"/>
</dbReference>
<evidence type="ECO:0000313" key="2">
    <source>
        <dbReference type="EMBL" id="GJT12802.1"/>
    </source>
</evidence>
<comment type="caution">
    <text evidence="2">The sequence shown here is derived from an EMBL/GenBank/DDBJ whole genome shotgun (WGS) entry which is preliminary data.</text>
</comment>
<evidence type="ECO:0000313" key="3">
    <source>
        <dbReference type="Proteomes" id="UP001151760"/>
    </source>
</evidence>
<dbReference type="InterPro" id="IPR025525">
    <property type="entry name" value="hAT-like_transposase_RNase-H"/>
</dbReference>
<dbReference type="SUPFAM" id="SSF53098">
    <property type="entry name" value="Ribonuclease H-like"/>
    <property type="match status" value="1"/>
</dbReference>
<dbReference type="PANTHER" id="PTHR23272:SF182">
    <property type="entry name" value="OS09G0381850 PROTEIN"/>
    <property type="match status" value="1"/>
</dbReference>
<organism evidence="2 3">
    <name type="scientific">Tanacetum coccineum</name>
    <dbReference type="NCBI Taxonomy" id="301880"/>
    <lineage>
        <taxon>Eukaryota</taxon>
        <taxon>Viridiplantae</taxon>
        <taxon>Streptophyta</taxon>
        <taxon>Embryophyta</taxon>
        <taxon>Tracheophyta</taxon>
        <taxon>Spermatophyta</taxon>
        <taxon>Magnoliopsida</taxon>
        <taxon>eudicotyledons</taxon>
        <taxon>Gunneridae</taxon>
        <taxon>Pentapetalae</taxon>
        <taxon>asterids</taxon>
        <taxon>campanulids</taxon>
        <taxon>Asterales</taxon>
        <taxon>Asteraceae</taxon>
        <taxon>Asteroideae</taxon>
        <taxon>Anthemideae</taxon>
        <taxon>Anthemidinae</taxon>
        <taxon>Tanacetum</taxon>
    </lineage>
</organism>
<reference evidence="2" key="2">
    <citation type="submission" date="2022-01" db="EMBL/GenBank/DDBJ databases">
        <authorList>
            <person name="Yamashiro T."/>
            <person name="Shiraishi A."/>
            <person name="Satake H."/>
            <person name="Nakayama K."/>
        </authorList>
    </citation>
    <scope>NUCLEOTIDE SEQUENCE</scope>
</reference>
<accession>A0ABQ5BGA3</accession>
<reference evidence="2" key="1">
    <citation type="journal article" date="2022" name="Int. J. Mol. Sci.">
        <title>Draft Genome of Tanacetum Coccineum: Genomic Comparison of Closely Related Tanacetum-Family Plants.</title>
        <authorList>
            <person name="Yamashiro T."/>
            <person name="Shiraishi A."/>
            <person name="Nakayama K."/>
            <person name="Satake H."/>
        </authorList>
    </citation>
    <scope>NUCLEOTIDE SEQUENCE</scope>
</reference>